<evidence type="ECO:0000313" key="1">
    <source>
        <dbReference type="EMBL" id="KAI6083380.1"/>
    </source>
</evidence>
<organism evidence="1 2">
    <name type="scientific">Hypoxylon rubiginosum</name>
    <dbReference type="NCBI Taxonomy" id="110542"/>
    <lineage>
        <taxon>Eukaryota</taxon>
        <taxon>Fungi</taxon>
        <taxon>Dikarya</taxon>
        <taxon>Ascomycota</taxon>
        <taxon>Pezizomycotina</taxon>
        <taxon>Sordariomycetes</taxon>
        <taxon>Xylariomycetidae</taxon>
        <taxon>Xylariales</taxon>
        <taxon>Hypoxylaceae</taxon>
        <taxon>Hypoxylon</taxon>
    </lineage>
</organism>
<name>A0ACC0CTE0_9PEZI</name>
<evidence type="ECO:0000313" key="2">
    <source>
        <dbReference type="Proteomes" id="UP001497680"/>
    </source>
</evidence>
<accession>A0ACC0CTE0</accession>
<gene>
    <name evidence="1" type="ORF">F4821DRAFT_245020</name>
</gene>
<sequence>MESTKDVEVGDPCVQKTEHATTNSRPLSPPPKRKKPFSFYMSVLTLGLMAVITSFDATSLAIALPTISQELHGTTLLSFWANVSFTLGVTITQPIYMTVSNVVGRKSSLYTSMALFAIGTIVFATAKRMDIVVVGRVIQGLGAGGLDVLEDIILVDITTLKERPLYLGLIAIAIAIGTITGPIIGSLFSEFVSWRWIGWINLPIIGLAFILALFFLNLKPIPMRFVDKIRRLDWIGILLFSAASTAFSLPLSWAGALYPWSSWRTLLPLVIGFVLFIPFGFYEHRAREAMMPPRIFSNRTATISLITGFIHGLILYTVLLYLPLYLQAVFLQLPLEAAKSILPIAVLVVVFSFVGPVVVEVTRRYRLIMWLGWTLTTVFLGLWCLVDRKTSRAEVYAFQALLGVGLGILFTVTQIPMQASVGNVDDVGIAVGTLVTVRLFGALIGLAVGSTAFSSEFQKRATGLLENLPLQAATLKDSSQAISFIPTLVNLDLPEETMDALVEAYRHSFQAIWIFMTVLSGMGFLSSLFIQELTLEKDDIGRQGLEQSE</sequence>
<comment type="caution">
    <text evidence="1">The sequence shown here is derived from an EMBL/GenBank/DDBJ whole genome shotgun (WGS) entry which is preliminary data.</text>
</comment>
<dbReference type="EMBL" id="MU394353">
    <property type="protein sequence ID" value="KAI6083380.1"/>
    <property type="molecule type" value="Genomic_DNA"/>
</dbReference>
<keyword evidence="2" id="KW-1185">Reference proteome</keyword>
<proteinExistence type="predicted"/>
<protein>
    <submittedName>
        <fullName evidence="1">Major facilitator superfamily domain-containing protein</fullName>
    </submittedName>
</protein>
<dbReference type="Proteomes" id="UP001497680">
    <property type="component" value="Unassembled WGS sequence"/>
</dbReference>
<reference evidence="1 2" key="1">
    <citation type="journal article" date="2022" name="New Phytol.">
        <title>Ecological generalism drives hyperdiversity of secondary metabolite gene clusters in xylarialean endophytes.</title>
        <authorList>
            <person name="Franco M.E.E."/>
            <person name="Wisecaver J.H."/>
            <person name="Arnold A.E."/>
            <person name="Ju Y.M."/>
            <person name="Slot J.C."/>
            <person name="Ahrendt S."/>
            <person name="Moore L.P."/>
            <person name="Eastman K.E."/>
            <person name="Scott K."/>
            <person name="Konkel Z."/>
            <person name="Mondo S.J."/>
            <person name="Kuo A."/>
            <person name="Hayes R.D."/>
            <person name="Haridas S."/>
            <person name="Andreopoulos B."/>
            <person name="Riley R."/>
            <person name="LaButti K."/>
            <person name="Pangilinan J."/>
            <person name="Lipzen A."/>
            <person name="Amirebrahimi M."/>
            <person name="Yan J."/>
            <person name="Adam C."/>
            <person name="Keymanesh K."/>
            <person name="Ng V."/>
            <person name="Louie K."/>
            <person name="Northen T."/>
            <person name="Drula E."/>
            <person name="Henrissat B."/>
            <person name="Hsieh H.M."/>
            <person name="Youens-Clark K."/>
            <person name="Lutzoni F."/>
            <person name="Miadlikowska J."/>
            <person name="Eastwood D.C."/>
            <person name="Hamelin R.C."/>
            <person name="Grigoriev I.V."/>
            <person name="U'Ren J.M."/>
        </authorList>
    </citation>
    <scope>NUCLEOTIDE SEQUENCE [LARGE SCALE GENOMIC DNA]</scope>
    <source>
        <strain evidence="1 2">ER1909</strain>
    </source>
</reference>